<dbReference type="RefSeq" id="WP_008489739.1">
    <property type="nucleotide sequence ID" value="NZ_AMRG01000017.1"/>
</dbReference>
<evidence type="ECO:0000256" key="2">
    <source>
        <dbReference type="SAM" id="MobiDB-lite"/>
    </source>
</evidence>
<dbReference type="eggNOG" id="COG1566">
    <property type="taxonomic scope" value="Bacteria"/>
</dbReference>
<organism evidence="4 5">
    <name type="scientific">Idiomarina xiamenensis 10-D-4</name>
    <dbReference type="NCBI Taxonomy" id="740709"/>
    <lineage>
        <taxon>Bacteria</taxon>
        <taxon>Pseudomonadati</taxon>
        <taxon>Pseudomonadota</taxon>
        <taxon>Gammaproteobacteria</taxon>
        <taxon>Alteromonadales</taxon>
        <taxon>Idiomarinaceae</taxon>
        <taxon>Idiomarina</taxon>
    </lineage>
</organism>
<dbReference type="SUPFAM" id="SSF48452">
    <property type="entry name" value="TPR-like"/>
    <property type="match status" value="1"/>
</dbReference>
<keyword evidence="1" id="KW-0802">TPR repeat</keyword>
<dbReference type="InterPro" id="IPR011990">
    <property type="entry name" value="TPR-like_helical_dom_sf"/>
</dbReference>
<dbReference type="Gene3D" id="1.25.40.10">
    <property type="entry name" value="Tetratricopeptide repeat domain"/>
    <property type="match status" value="1"/>
</dbReference>
<evidence type="ECO:0000313" key="5">
    <source>
        <dbReference type="Proteomes" id="UP000014115"/>
    </source>
</evidence>
<keyword evidence="3" id="KW-0472">Membrane</keyword>
<accession>K2KD60</accession>
<keyword evidence="5" id="KW-1185">Reference proteome</keyword>
<comment type="caution">
    <text evidence="4">The sequence shown here is derived from an EMBL/GenBank/DDBJ whole genome shotgun (WGS) entry which is preliminary data.</text>
</comment>
<dbReference type="Proteomes" id="UP000014115">
    <property type="component" value="Unassembled WGS sequence"/>
</dbReference>
<feature type="transmembrane region" description="Helical" evidence="3">
    <location>
        <begin position="26"/>
        <end position="46"/>
    </location>
</feature>
<sequence length="499" mass="55521">MAEHNQPQSQIDALLAEQAQQQRRRWLIAIAVLLLLLALLSLGWLAQQVLINSSTPAAAQQLESSADASAEKQPEQALATPDTGTDEQQAQRRQQFMQQLPIFEQGLEAQLTQAHVKRFAESAVTAALAAKQQALVAFANGDYEQALQQLGEAREQGKAILANWQQTLQQRLSEAQQAFASDQVSAAQLALEKALLLDPDNQQGQQLQQRIAVYPEVSRWLDRYRVAEVENNLSAQIDALTKVLALDPARQSTWQQTLSDKRRLQQQQQADSWVTKGVAALQSGDLTAAEQAYQQARQQAPQQGNVQQLGKALASAQHEQQLQQQQQRIQQLIGADDWRQVQQLSASALQQFPNNSQLQLWSQQAQQLNQVQQQLDNYNARPQRLTDSNIQQAATDLLATALPLMPQSARLQQAAQQLAQQIDQLQQPVAVTVISDNRTDIRVLGTGVVGTVDEKVIQLKPGRYTLEGRRDGYRSKRVTLALAPGQEQARIELICDERI</sequence>
<dbReference type="InterPro" id="IPR019734">
    <property type="entry name" value="TPR_rpt"/>
</dbReference>
<dbReference type="STRING" id="740709.A10D4_11766"/>
<feature type="region of interest" description="Disordered" evidence="2">
    <location>
        <begin position="62"/>
        <end position="88"/>
    </location>
</feature>
<dbReference type="SMART" id="SM00028">
    <property type="entry name" value="TPR"/>
    <property type="match status" value="3"/>
</dbReference>
<dbReference type="PATRIC" id="fig|740709.3.peg.2377"/>
<keyword evidence="3" id="KW-0812">Transmembrane</keyword>
<evidence type="ECO:0000313" key="4">
    <source>
        <dbReference type="EMBL" id="EKE80634.1"/>
    </source>
</evidence>
<dbReference type="EMBL" id="AMRG01000017">
    <property type="protein sequence ID" value="EKE80634.1"/>
    <property type="molecule type" value="Genomic_DNA"/>
</dbReference>
<reference evidence="4 5" key="1">
    <citation type="journal article" date="2012" name="J. Bacteriol.">
        <title>Genome Sequence of Idiomarina xiamenensis Type Strain 10-D-4.</title>
        <authorList>
            <person name="Lai Q."/>
            <person name="Wang L."/>
            <person name="Wang W."/>
            <person name="Shao Z."/>
        </authorList>
    </citation>
    <scope>NUCLEOTIDE SEQUENCE [LARGE SCALE GENOMIC DNA]</scope>
    <source>
        <strain evidence="4 5">10-D-4</strain>
    </source>
</reference>
<keyword evidence="3" id="KW-1133">Transmembrane helix</keyword>
<protein>
    <recommendedName>
        <fullName evidence="6">PEGA domain-containing protein</fullName>
    </recommendedName>
</protein>
<dbReference type="OrthoDB" id="6286134at2"/>
<evidence type="ECO:0008006" key="6">
    <source>
        <dbReference type="Google" id="ProtNLM"/>
    </source>
</evidence>
<name>K2KD60_9GAMM</name>
<evidence type="ECO:0000256" key="3">
    <source>
        <dbReference type="SAM" id="Phobius"/>
    </source>
</evidence>
<dbReference type="AlphaFoldDB" id="K2KD60"/>
<feature type="repeat" description="TPR" evidence="1">
    <location>
        <begin position="270"/>
        <end position="303"/>
    </location>
</feature>
<evidence type="ECO:0000256" key="1">
    <source>
        <dbReference type="PROSITE-ProRule" id="PRU00339"/>
    </source>
</evidence>
<dbReference type="PROSITE" id="PS50005">
    <property type="entry name" value="TPR"/>
    <property type="match status" value="1"/>
</dbReference>
<gene>
    <name evidence="4" type="ORF">A10D4_11766</name>
</gene>
<proteinExistence type="predicted"/>